<accession>A0A382P3M4</accession>
<dbReference type="AlphaFoldDB" id="A0A382P3M4"/>
<organism evidence="1">
    <name type="scientific">marine metagenome</name>
    <dbReference type="NCBI Taxonomy" id="408172"/>
    <lineage>
        <taxon>unclassified sequences</taxon>
        <taxon>metagenomes</taxon>
        <taxon>ecological metagenomes</taxon>
    </lineage>
</organism>
<dbReference type="EMBL" id="UINC01104211">
    <property type="protein sequence ID" value="SVC67195.1"/>
    <property type="molecule type" value="Genomic_DNA"/>
</dbReference>
<sequence length="25" mass="2856">MDYDLDIGFFPEVKLLVTVEAQIAE</sequence>
<name>A0A382P3M4_9ZZZZ</name>
<evidence type="ECO:0000313" key="1">
    <source>
        <dbReference type="EMBL" id="SVC67195.1"/>
    </source>
</evidence>
<proteinExistence type="predicted"/>
<protein>
    <submittedName>
        <fullName evidence="1">Uncharacterized protein</fullName>
    </submittedName>
</protein>
<gene>
    <name evidence="1" type="ORF">METZ01_LOCUS320049</name>
</gene>
<reference evidence="1" key="1">
    <citation type="submission" date="2018-05" db="EMBL/GenBank/DDBJ databases">
        <authorList>
            <person name="Lanie J.A."/>
            <person name="Ng W.-L."/>
            <person name="Kazmierczak K.M."/>
            <person name="Andrzejewski T.M."/>
            <person name="Davidsen T.M."/>
            <person name="Wayne K.J."/>
            <person name="Tettelin H."/>
            <person name="Glass J.I."/>
            <person name="Rusch D."/>
            <person name="Podicherti R."/>
            <person name="Tsui H.-C.T."/>
            <person name="Winkler M.E."/>
        </authorList>
    </citation>
    <scope>NUCLEOTIDE SEQUENCE</scope>
</reference>